<name>A0A6H5GLM8_9HEMI</name>
<keyword evidence="2" id="KW-1185">Reference proteome</keyword>
<evidence type="ECO:0000313" key="1">
    <source>
        <dbReference type="EMBL" id="CAB0003011.1"/>
    </source>
</evidence>
<dbReference type="Proteomes" id="UP000479000">
    <property type="component" value="Unassembled WGS sequence"/>
</dbReference>
<protein>
    <submittedName>
        <fullName evidence="1">Uncharacterized protein</fullName>
    </submittedName>
</protein>
<organism evidence="1 2">
    <name type="scientific">Nesidiocoris tenuis</name>
    <dbReference type="NCBI Taxonomy" id="355587"/>
    <lineage>
        <taxon>Eukaryota</taxon>
        <taxon>Metazoa</taxon>
        <taxon>Ecdysozoa</taxon>
        <taxon>Arthropoda</taxon>
        <taxon>Hexapoda</taxon>
        <taxon>Insecta</taxon>
        <taxon>Pterygota</taxon>
        <taxon>Neoptera</taxon>
        <taxon>Paraneoptera</taxon>
        <taxon>Hemiptera</taxon>
        <taxon>Heteroptera</taxon>
        <taxon>Panheteroptera</taxon>
        <taxon>Cimicomorpha</taxon>
        <taxon>Miridae</taxon>
        <taxon>Dicyphina</taxon>
        <taxon>Nesidiocoris</taxon>
    </lineage>
</organism>
<gene>
    <name evidence="1" type="ORF">NTEN_LOCUS8708</name>
</gene>
<evidence type="ECO:0000313" key="2">
    <source>
        <dbReference type="Proteomes" id="UP000479000"/>
    </source>
</evidence>
<proteinExistence type="predicted"/>
<accession>A0A6H5GLM8</accession>
<reference evidence="1 2" key="1">
    <citation type="submission" date="2020-02" db="EMBL/GenBank/DDBJ databases">
        <authorList>
            <person name="Ferguson B K."/>
        </authorList>
    </citation>
    <scope>NUCLEOTIDE SEQUENCE [LARGE SCALE GENOMIC DNA]</scope>
</reference>
<dbReference type="EMBL" id="CADCXU010013251">
    <property type="protein sequence ID" value="CAB0003011.1"/>
    <property type="molecule type" value="Genomic_DNA"/>
</dbReference>
<sequence>MHAFILKLNLPSLRDRIFVCSRCKPNRHVRVVNVIGNIPSVPESWLLRIVTTICSQGRFKYLYFCSVNMEVKHISSFAIVHATTGKFYTNRYHVDFLDSINRYLSFFIDYGCLFDLSLPPRYFHDCRSITSVVLRESV</sequence>
<dbReference type="AlphaFoldDB" id="A0A6H5GLM8"/>